<gene>
    <name evidence="2" type="ORF">PG986_012556</name>
</gene>
<reference evidence="2 3" key="1">
    <citation type="submission" date="2023-01" db="EMBL/GenBank/DDBJ databases">
        <title>Analysis of 21 Apiospora genomes using comparative genomics revels a genus with tremendous synthesis potential of carbohydrate active enzymes and secondary metabolites.</title>
        <authorList>
            <person name="Sorensen T."/>
        </authorList>
    </citation>
    <scope>NUCLEOTIDE SEQUENCE [LARGE SCALE GENOMIC DNA]</scope>
    <source>
        <strain evidence="2 3">CBS 24483</strain>
    </source>
</reference>
<feature type="compositionally biased region" description="Polar residues" evidence="1">
    <location>
        <begin position="1"/>
        <end position="18"/>
    </location>
</feature>
<proteinExistence type="predicted"/>
<dbReference type="GeneID" id="92081840"/>
<name>A0ABR1Q0A9_9PEZI</name>
<accession>A0ABR1Q0A9</accession>
<dbReference type="EMBL" id="JAQQWE010000008">
    <property type="protein sequence ID" value="KAK7943443.1"/>
    <property type="molecule type" value="Genomic_DNA"/>
</dbReference>
<feature type="compositionally biased region" description="Basic residues" evidence="1">
    <location>
        <begin position="443"/>
        <end position="456"/>
    </location>
</feature>
<evidence type="ECO:0000256" key="1">
    <source>
        <dbReference type="SAM" id="MobiDB-lite"/>
    </source>
</evidence>
<protein>
    <submittedName>
        <fullName evidence="2">Uncharacterized protein</fullName>
    </submittedName>
</protein>
<comment type="caution">
    <text evidence="2">The sequence shown here is derived from an EMBL/GenBank/DDBJ whole genome shotgun (WGS) entry which is preliminary data.</text>
</comment>
<dbReference type="RefSeq" id="XP_066695474.1">
    <property type="nucleotide sequence ID" value="XM_066848778.1"/>
</dbReference>
<sequence>MSSFNSNRNSGFVLSTPPSKEERRQKKAQAAYLSPPPLSAALEIEFALKMAGHPNEIKMQYVKTNLPKISIGHDESDQSVKSELSTASIFQDKPSQIVKTELSTTSIVRDESEERRLKALEKKKARDREIQAKNKPANLNRLMDSIVYSLPDDEFMVVAPNLFWDGGNDMTKYYEWLLEEYYDGDMPEIVRRANAFRGFPQLDDTDFNPNGAVERRAYYQSKNGREELRPYLPAIKKYASKGEYVLIEAKVNGQTAADALDAAATAAESSPELKYEQPTPVLWAPVSASTFFAKPESPVPGDMVPGDMVATPVEDLMAQFDRSATLGRTPQAPLNHRCSMSPGMLEKLKDEPKSSSVSKYDPALAPSVTPTKKDEEDDDIKEPVKDEVMSAADLSFPSVRTPAATPIKKRATETSRKRKELPESNWKPSSAGDMSPDDEKPLMKRAKKSHRGAAHL</sequence>
<organism evidence="2 3">
    <name type="scientific">Apiospora aurea</name>
    <dbReference type="NCBI Taxonomy" id="335848"/>
    <lineage>
        <taxon>Eukaryota</taxon>
        <taxon>Fungi</taxon>
        <taxon>Dikarya</taxon>
        <taxon>Ascomycota</taxon>
        <taxon>Pezizomycotina</taxon>
        <taxon>Sordariomycetes</taxon>
        <taxon>Xylariomycetidae</taxon>
        <taxon>Amphisphaeriales</taxon>
        <taxon>Apiosporaceae</taxon>
        <taxon>Apiospora</taxon>
    </lineage>
</organism>
<feature type="region of interest" description="Disordered" evidence="1">
    <location>
        <begin position="325"/>
        <end position="456"/>
    </location>
</feature>
<evidence type="ECO:0000313" key="2">
    <source>
        <dbReference type="EMBL" id="KAK7943443.1"/>
    </source>
</evidence>
<dbReference type="Proteomes" id="UP001391051">
    <property type="component" value="Unassembled WGS sequence"/>
</dbReference>
<keyword evidence="3" id="KW-1185">Reference proteome</keyword>
<evidence type="ECO:0000313" key="3">
    <source>
        <dbReference type="Proteomes" id="UP001391051"/>
    </source>
</evidence>
<feature type="region of interest" description="Disordered" evidence="1">
    <location>
        <begin position="1"/>
        <end position="34"/>
    </location>
</feature>